<dbReference type="SUPFAM" id="SSF46689">
    <property type="entry name" value="Homeodomain-like"/>
    <property type="match status" value="1"/>
</dbReference>
<evidence type="ECO:0000313" key="6">
    <source>
        <dbReference type="EMBL" id="PCE28149.1"/>
    </source>
</evidence>
<keyword evidence="2" id="KW-0238">DNA-binding</keyword>
<sequence>MNKIHHLAWHDGVELLDVKFQGHPFGKHSHDSYAIGVIEQGVGGNIYRREKQVLPPRTLSLMNPDELHDGYSISESLKYQTIYITEKSMHDFLGNRIIHGFLEYTAFDVDGLVASSLREIKMRLEKQNHVGWRLAIDSEVTRMLEAVMSRHSRTKQGRTGEEPHAVNVVKDYLNSITTDASGEMGRHSGELITLETLAKLVDLSPNYLLNIFTEHVGVPPYMYWMARRIGMAKRLLVRGWSISRVTYELGFYDQAHFSRAFKKITGITPRQLIWYR</sequence>
<dbReference type="PROSITE" id="PS01124">
    <property type="entry name" value="HTH_ARAC_FAMILY_2"/>
    <property type="match status" value="1"/>
</dbReference>
<keyword evidence="3" id="KW-0010">Activator</keyword>
<keyword evidence="1" id="KW-0805">Transcription regulation</keyword>
<feature type="domain" description="HTH araC/xylS-type" evidence="5">
    <location>
        <begin position="174"/>
        <end position="275"/>
    </location>
</feature>
<evidence type="ECO:0000256" key="3">
    <source>
        <dbReference type="ARBA" id="ARBA00023159"/>
    </source>
</evidence>
<accession>A0A2A4F736</accession>
<dbReference type="RefSeq" id="WP_096717930.1">
    <property type="nucleotide sequence ID" value="NZ_MTZV01000002.1"/>
</dbReference>
<dbReference type="InterPro" id="IPR037923">
    <property type="entry name" value="HTH-like"/>
</dbReference>
<reference evidence="6 7" key="1">
    <citation type="submission" date="2017-01" db="EMBL/GenBank/DDBJ databases">
        <title>Whole-Genome Shotgun Sequencing of Two beta-Proteobacterial Species in Search of the Bulgecin Biosynthetic Cluster.</title>
        <authorList>
            <person name="Horsman M.E."/>
            <person name="Marous D.R."/>
            <person name="Li R."/>
            <person name="Oliver R.A."/>
            <person name="Byun B."/>
            <person name="Emrich S.J."/>
            <person name="Boggess B."/>
            <person name="Townsend C.A."/>
            <person name="Mobashery S."/>
        </authorList>
    </citation>
    <scope>NUCLEOTIDE SEQUENCE [LARGE SCALE GENOMIC DNA]</scope>
    <source>
        <strain evidence="6 7">ATCC 31363</strain>
    </source>
</reference>
<dbReference type="GO" id="GO:0043565">
    <property type="term" value="F:sequence-specific DNA binding"/>
    <property type="evidence" value="ECO:0007669"/>
    <property type="project" value="InterPro"/>
</dbReference>
<evidence type="ECO:0000256" key="1">
    <source>
        <dbReference type="ARBA" id="ARBA00023015"/>
    </source>
</evidence>
<dbReference type="InterPro" id="IPR003313">
    <property type="entry name" value="AraC-bd"/>
</dbReference>
<keyword evidence="4" id="KW-0804">Transcription</keyword>
<dbReference type="Proteomes" id="UP000218022">
    <property type="component" value="Unassembled WGS sequence"/>
</dbReference>
<dbReference type="InterPro" id="IPR009057">
    <property type="entry name" value="Homeodomain-like_sf"/>
</dbReference>
<dbReference type="PROSITE" id="PS00041">
    <property type="entry name" value="HTH_ARAC_FAMILY_1"/>
    <property type="match status" value="1"/>
</dbReference>
<proteinExistence type="predicted"/>
<protein>
    <recommendedName>
        <fullName evidence="5">HTH araC/xylS-type domain-containing protein</fullName>
    </recommendedName>
</protein>
<dbReference type="OrthoDB" id="9809338at2"/>
<dbReference type="InterPro" id="IPR018062">
    <property type="entry name" value="HTH_AraC-typ_CS"/>
</dbReference>
<name>A0A2A4F736_9BURK</name>
<dbReference type="Pfam" id="PF02311">
    <property type="entry name" value="AraC_binding"/>
    <property type="match status" value="1"/>
</dbReference>
<evidence type="ECO:0000259" key="5">
    <source>
        <dbReference type="PROSITE" id="PS01124"/>
    </source>
</evidence>
<dbReference type="InterPro" id="IPR050204">
    <property type="entry name" value="AraC_XylS_family_regulators"/>
</dbReference>
<organism evidence="6 7">
    <name type="scientific">Paraburkholderia acidicola</name>
    <dbReference type="NCBI Taxonomy" id="1912599"/>
    <lineage>
        <taxon>Bacteria</taxon>
        <taxon>Pseudomonadati</taxon>
        <taxon>Pseudomonadota</taxon>
        <taxon>Betaproteobacteria</taxon>
        <taxon>Burkholderiales</taxon>
        <taxon>Burkholderiaceae</taxon>
        <taxon>Paraburkholderia</taxon>
    </lineage>
</organism>
<gene>
    <name evidence="6" type="ORF">BWP39_06460</name>
</gene>
<dbReference type="Pfam" id="PF12833">
    <property type="entry name" value="HTH_18"/>
    <property type="match status" value="1"/>
</dbReference>
<dbReference type="SUPFAM" id="SSF51215">
    <property type="entry name" value="Regulatory protein AraC"/>
    <property type="match status" value="1"/>
</dbReference>
<dbReference type="GO" id="GO:0003700">
    <property type="term" value="F:DNA-binding transcription factor activity"/>
    <property type="evidence" value="ECO:0007669"/>
    <property type="project" value="InterPro"/>
</dbReference>
<dbReference type="AlphaFoldDB" id="A0A2A4F736"/>
<dbReference type="PANTHER" id="PTHR46796:SF2">
    <property type="entry name" value="TRANSCRIPTIONAL REGULATORY PROTEIN"/>
    <property type="match status" value="1"/>
</dbReference>
<evidence type="ECO:0000256" key="4">
    <source>
        <dbReference type="ARBA" id="ARBA00023163"/>
    </source>
</evidence>
<dbReference type="EMBL" id="MTZV01000002">
    <property type="protein sequence ID" value="PCE28149.1"/>
    <property type="molecule type" value="Genomic_DNA"/>
</dbReference>
<dbReference type="Gene3D" id="1.10.10.60">
    <property type="entry name" value="Homeodomain-like"/>
    <property type="match status" value="2"/>
</dbReference>
<dbReference type="SMART" id="SM00342">
    <property type="entry name" value="HTH_ARAC"/>
    <property type="match status" value="1"/>
</dbReference>
<comment type="caution">
    <text evidence="6">The sequence shown here is derived from an EMBL/GenBank/DDBJ whole genome shotgun (WGS) entry which is preliminary data.</text>
</comment>
<dbReference type="InterPro" id="IPR018060">
    <property type="entry name" value="HTH_AraC"/>
</dbReference>
<evidence type="ECO:0000313" key="7">
    <source>
        <dbReference type="Proteomes" id="UP000218022"/>
    </source>
</evidence>
<evidence type="ECO:0000256" key="2">
    <source>
        <dbReference type="ARBA" id="ARBA00023125"/>
    </source>
</evidence>
<dbReference type="PANTHER" id="PTHR46796">
    <property type="entry name" value="HTH-TYPE TRANSCRIPTIONAL ACTIVATOR RHAS-RELATED"/>
    <property type="match status" value="1"/>
</dbReference>